<evidence type="ECO:0000313" key="4">
    <source>
        <dbReference type="EMBL" id="AQY51976.1"/>
    </source>
</evidence>
<dbReference type="KEGG" id="lwi:UE46_13700"/>
<dbReference type="InterPro" id="IPR015424">
    <property type="entry name" value="PyrdxlP-dep_Trfase"/>
</dbReference>
<dbReference type="PIRSF" id="PIRSF000390">
    <property type="entry name" value="PLP_StrS"/>
    <property type="match status" value="1"/>
</dbReference>
<feature type="modified residue" description="N6-(pyridoxal phosphate)lysine" evidence="2">
    <location>
        <position position="193"/>
    </location>
</feature>
<dbReference type="PANTHER" id="PTHR30244:SF34">
    <property type="entry name" value="DTDP-4-AMINO-4,6-DIDEOXYGALACTOSE TRANSAMINASE"/>
    <property type="match status" value="1"/>
</dbReference>
<keyword evidence="4" id="KW-0808">Transferase</keyword>
<gene>
    <name evidence="4" type="ORF">UE46_13700</name>
</gene>
<protein>
    <submittedName>
        <fullName evidence="4">Pyridoxal phosphate-dependent aminotransferase</fullName>
    </submittedName>
</protein>
<dbReference type="Proteomes" id="UP000223060">
    <property type="component" value="Chromosome"/>
</dbReference>
<dbReference type="InterPro" id="IPR015421">
    <property type="entry name" value="PyrdxlP-dep_Trfase_major"/>
</dbReference>
<organism evidence="4 5">
    <name type="scientific">Listeria weihenstephanensis</name>
    <dbReference type="NCBI Taxonomy" id="1006155"/>
    <lineage>
        <taxon>Bacteria</taxon>
        <taxon>Bacillati</taxon>
        <taxon>Bacillota</taxon>
        <taxon>Bacilli</taxon>
        <taxon>Bacillales</taxon>
        <taxon>Listeriaceae</taxon>
        <taxon>Listeria</taxon>
    </lineage>
</organism>
<dbReference type="AlphaFoldDB" id="A0A1S7FX06"/>
<accession>A0A1S7FX06</accession>
<sequence length="382" mass="41660">MLKTKKMIPLAVPHMSGMEEKYIQKAFQENWIAPLGSNVDGFEASIASYNHVSEAAVVSSGTAAIHLALQLLNVGAGDTVFCSTFTFVASINPALYLGAKPVFIDSEEETWCMSPFALKTALEDARQKKQLPKAIIVVHIYGQSAQMDEIIALANEYGVPIVEDAAEALGGTYRNAPLGTLGDLGIFSFNGNKIITTSGGGALVAKQPEKIAEARFLASQSKEDAPYYLHHQVGYNYRLSNVLAGIGIAQMDVLNDRVAKKQEIFAAYESGLTDVPSVVMMPELDDATGNRWLSTMTFCVDEVGKTPEMVMELLRGKGIDSRLLWKPMHQQPLFQDAPFYADEAGDVATKLYETGLCLPSSTQMTQEEQEYVIEAVKNILSK</sequence>
<dbReference type="GO" id="GO:0030170">
    <property type="term" value="F:pyridoxal phosphate binding"/>
    <property type="evidence" value="ECO:0007669"/>
    <property type="project" value="TreeGrafter"/>
</dbReference>
<comment type="similarity">
    <text evidence="3">Belongs to the DegT/DnrJ/EryC1 family.</text>
</comment>
<proteinExistence type="inferred from homology"/>
<feature type="active site" description="Proton acceptor" evidence="1">
    <location>
        <position position="193"/>
    </location>
</feature>
<dbReference type="InterPro" id="IPR015422">
    <property type="entry name" value="PyrdxlP-dep_Trfase_small"/>
</dbReference>
<dbReference type="CDD" id="cd00616">
    <property type="entry name" value="AHBA_syn"/>
    <property type="match status" value="1"/>
</dbReference>
<dbReference type="PANTHER" id="PTHR30244">
    <property type="entry name" value="TRANSAMINASE"/>
    <property type="match status" value="1"/>
</dbReference>
<keyword evidence="2 3" id="KW-0663">Pyridoxal phosphate</keyword>
<dbReference type="Pfam" id="PF01041">
    <property type="entry name" value="DegT_DnrJ_EryC1"/>
    <property type="match status" value="1"/>
</dbReference>
<keyword evidence="4" id="KW-0032">Aminotransferase</keyword>
<evidence type="ECO:0000256" key="2">
    <source>
        <dbReference type="PIRSR" id="PIRSR000390-2"/>
    </source>
</evidence>
<dbReference type="EMBL" id="CP011102">
    <property type="protein sequence ID" value="AQY51976.1"/>
    <property type="molecule type" value="Genomic_DNA"/>
</dbReference>
<dbReference type="SUPFAM" id="SSF53383">
    <property type="entry name" value="PLP-dependent transferases"/>
    <property type="match status" value="1"/>
</dbReference>
<dbReference type="Gene3D" id="3.40.640.10">
    <property type="entry name" value="Type I PLP-dependent aspartate aminotransferase-like (Major domain)"/>
    <property type="match status" value="1"/>
</dbReference>
<dbReference type="InterPro" id="IPR000653">
    <property type="entry name" value="DegT/StrS_aminotransferase"/>
</dbReference>
<dbReference type="GO" id="GO:0000271">
    <property type="term" value="P:polysaccharide biosynthetic process"/>
    <property type="evidence" value="ECO:0007669"/>
    <property type="project" value="TreeGrafter"/>
</dbReference>
<reference evidence="5" key="1">
    <citation type="submission" date="2015-03" db="EMBL/GenBank/DDBJ databases">
        <authorList>
            <person name="Ferrari E."/>
            <person name="Walter M.C."/>
            <person name="Huptas C."/>
            <person name="Scherer S."/>
            <person name="Mueller-Herbst S."/>
        </authorList>
    </citation>
    <scope>NUCLEOTIDE SEQUENCE [LARGE SCALE GENOMIC DNA]</scope>
    <source>
        <strain evidence="5">LWP01</strain>
    </source>
</reference>
<evidence type="ECO:0000256" key="3">
    <source>
        <dbReference type="RuleBase" id="RU004508"/>
    </source>
</evidence>
<name>A0A1S7FX06_9LIST</name>
<dbReference type="GO" id="GO:0008483">
    <property type="term" value="F:transaminase activity"/>
    <property type="evidence" value="ECO:0007669"/>
    <property type="project" value="UniProtKB-KW"/>
</dbReference>
<evidence type="ECO:0000313" key="5">
    <source>
        <dbReference type="Proteomes" id="UP000223060"/>
    </source>
</evidence>
<evidence type="ECO:0000256" key="1">
    <source>
        <dbReference type="PIRSR" id="PIRSR000390-1"/>
    </source>
</evidence>
<dbReference type="Gene3D" id="3.90.1150.10">
    <property type="entry name" value="Aspartate Aminotransferase, domain 1"/>
    <property type="match status" value="1"/>
</dbReference>
<dbReference type="RefSeq" id="WP_036059927.1">
    <property type="nucleotide sequence ID" value="NZ_CP011102.1"/>
</dbReference>
<keyword evidence="5" id="KW-1185">Reference proteome</keyword>